<gene>
    <name evidence="1" type="ORF">J0A65_21535</name>
</gene>
<protein>
    <submittedName>
        <fullName evidence="1">Uncharacterized protein</fullName>
    </submittedName>
</protein>
<keyword evidence="2" id="KW-1185">Reference proteome</keyword>
<dbReference type="Proteomes" id="UP000663992">
    <property type="component" value="Unassembled WGS sequence"/>
</dbReference>
<dbReference type="RefSeq" id="WP_206596387.1">
    <property type="nucleotide sequence ID" value="NZ_JAFKCS010000070.1"/>
</dbReference>
<organism evidence="1 2">
    <name type="scientific">Bowmanella yangjiangensis</name>
    <dbReference type="NCBI Taxonomy" id="2811230"/>
    <lineage>
        <taxon>Bacteria</taxon>
        <taxon>Pseudomonadati</taxon>
        <taxon>Pseudomonadota</taxon>
        <taxon>Gammaproteobacteria</taxon>
        <taxon>Alteromonadales</taxon>
        <taxon>Alteromonadaceae</taxon>
        <taxon>Bowmanella</taxon>
    </lineage>
</organism>
<dbReference type="EMBL" id="JAFKCS010000070">
    <property type="protein sequence ID" value="MBN7822460.1"/>
    <property type="molecule type" value="Genomic_DNA"/>
</dbReference>
<sequence>MLFKYSDSDGVDIFFGVRNRGDVRRAIGVECRVFPRTEFSDNSTDAFGGSIAKVWYDADDNACGIQLYYPAAEFYFSEKQFLGVGLGEAELFLSDQGVAFDCEDDNTGISIKGGAVRFYAPNADELGNAAIIEAVYVEIPRLEH</sequence>
<proteinExistence type="predicted"/>
<name>A0ABS3D1J9_9ALTE</name>
<comment type="caution">
    <text evidence="1">The sequence shown here is derived from an EMBL/GenBank/DDBJ whole genome shotgun (WGS) entry which is preliminary data.</text>
</comment>
<evidence type="ECO:0000313" key="2">
    <source>
        <dbReference type="Proteomes" id="UP000663992"/>
    </source>
</evidence>
<accession>A0ABS3D1J9</accession>
<evidence type="ECO:0000313" key="1">
    <source>
        <dbReference type="EMBL" id="MBN7822460.1"/>
    </source>
</evidence>
<reference evidence="1 2" key="1">
    <citation type="submission" date="2021-03" db="EMBL/GenBank/DDBJ databases">
        <title>novel species isolated from a fishpond in China.</title>
        <authorList>
            <person name="Lu H."/>
            <person name="Cai Z."/>
        </authorList>
    </citation>
    <scope>NUCLEOTIDE SEQUENCE [LARGE SCALE GENOMIC DNA]</scope>
    <source>
        <strain evidence="1 2">Y57</strain>
    </source>
</reference>